<gene>
    <name evidence="6" type="ORF">B0H63DRAFT_492116</name>
</gene>
<dbReference type="GO" id="GO:0006281">
    <property type="term" value="P:DNA repair"/>
    <property type="evidence" value="ECO:0007669"/>
    <property type="project" value="TreeGrafter"/>
</dbReference>
<keyword evidence="3" id="KW-0067">ATP-binding</keyword>
<evidence type="ECO:0000259" key="4">
    <source>
        <dbReference type="PROSITE" id="PS51192"/>
    </source>
</evidence>
<dbReference type="Gene3D" id="3.40.50.10810">
    <property type="entry name" value="Tandem AAA-ATPase domain"/>
    <property type="match status" value="1"/>
</dbReference>
<dbReference type="Pfam" id="PF00271">
    <property type="entry name" value="Helicase_C"/>
    <property type="match status" value="1"/>
</dbReference>
<dbReference type="InterPro" id="IPR001650">
    <property type="entry name" value="Helicase_C-like"/>
</dbReference>
<dbReference type="PANTHER" id="PTHR45626:SF22">
    <property type="entry name" value="DNA REPAIR PROTEIN RAD5"/>
    <property type="match status" value="1"/>
</dbReference>
<dbReference type="InterPro" id="IPR038718">
    <property type="entry name" value="SNF2-like_sf"/>
</dbReference>
<keyword evidence="1" id="KW-0547">Nucleotide-binding</keyword>
<dbReference type="Gene3D" id="3.40.50.300">
    <property type="entry name" value="P-loop containing nucleotide triphosphate hydrolases"/>
    <property type="match status" value="1"/>
</dbReference>
<dbReference type="InterPro" id="IPR050628">
    <property type="entry name" value="SNF2_RAD54_helicase_TF"/>
</dbReference>
<dbReference type="AlphaFoldDB" id="A0AAE0P877"/>
<accession>A0AAE0P877</accession>
<reference evidence="6" key="1">
    <citation type="journal article" date="2023" name="Mol. Phylogenet. Evol.">
        <title>Genome-scale phylogeny and comparative genomics of the fungal order Sordariales.</title>
        <authorList>
            <person name="Hensen N."/>
            <person name="Bonometti L."/>
            <person name="Westerberg I."/>
            <person name="Brannstrom I.O."/>
            <person name="Guillou S."/>
            <person name="Cros-Aarteil S."/>
            <person name="Calhoun S."/>
            <person name="Haridas S."/>
            <person name="Kuo A."/>
            <person name="Mondo S."/>
            <person name="Pangilinan J."/>
            <person name="Riley R."/>
            <person name="LaButti K."/>
            <person name="Andreopoulos B."/>
            <person name="Lipzen A."/>
            <person name="Chen C."/>
            <person name="Yan M."/>
            <person name="Daum C."/>
            <person name="Ng V."/>
            <person name="Clum A."/>
            <person name="Steindorff A."/>
            <person name="Ohm R.A."/>
            <person name="Martin F."/>
            <person name="Silar P."/>
            <person name="Natvig D.O."/>
            <person name="Lalanne C."/>
            <person name="Gautier V."/>
            <person name="Ament-Velasquez S.L."/>
            <person name="Kruys A."/>
            <person name="Hutchinson M.I."/>
            <person name="Powell A.J."/>
            <person name="Barry K."/>
            <person name="Miller A.N."/>
            <person name="Grigoriev I.V."/>
            <person name="Debuchy R."/>
            <person name="Gladieux P."/>
            <person name="Hiltunen Thoren M."/>
            <person name="Johannesson H."/>
        </authorList>
    </citation>
    <scope>NUCLEOTIDE SEQUENCE</scope>
    <source>
        <strain evidence="6">CBS 232.78</strain>
    </source>
</reference>
<evidence type="ECO:0000313" key="6">
    <source>
        <dbReference type="EMBL" id="KAK3395112.1"/>
    </source>
</evidence>
<dbReference type="CDD" id="cd18793">
    <property type="entry name" value="SF2_C_SNF"/>
    <property type="match status" value="1"/>
</dbReference>
<evidence type="ECO:0000256" key="3">
    <source>
        <dbReference type="ARBA" id="ARBA00022840"/>
    </source>
</evidence>
<dbReference type="SUPFAM" id="SSF52540">
    <property type="entry name" value="P-loop containing nucleoside triphosphate hydrolases"/>
    <property type="match status" value="2"/>
</dbReference>
<evidence type="ECO:0000259" key="5">
    <source>
        <dbReference type="PROSITE" id="PS51194"/>
    </source>
</evidence>
<dbReference type="SMART" id="SM00490">
    <property type="entry name" value="HELICc"/>
    <property type="match status" value="1"/>
</dbReference>
<dbReference type="InterPro" id="IPR000330">
    <property type="entry name" value="SNF2_N"/>
</dbReference>
<protein>
    <submittedName>
        <fullName evidence="6">P-loop containing nucleoside triphosphate hydrolase protein</fullName>
    </submittedName>
</protein>
<dbReference type="CDD" id="cd18008">
    <property type="entry name" value="DEXDc_SHPRH-like"/>
    <property type="match status" value="1"/>
</dbReference>
<dbReference type="GO" id="GO:0005634">
    <property type="term" value="C:nucleus"/>
    <property type="evidence" value="ECO:0007669"/>
    <property type="project" value="TreeGrafter"/>
</dbReference>
<evidence type="ECO:0000256" key="1">
    <source>
        <dbReference type="ARBA" id="ARBA00022741"/>
    </source>
</evidence>
<dbReference type="GO" id="GO:0005524">
    <property type="term" value="F:ATP binding"/>
    <property type="evidence" value="ECO:0007669"/>
    <property type="project" value="UniProtKB-KW"/>
</dbReference>
<dbReference type="PANTHER" id="PTHR45626">
    <property type="entry name" value="TRANSCRIPTION TERMINATION FACTOR 2-RELATED"/>
    <property type="match status" value="1"/>
</dbReference>
<evidence type="ECO:0000313" key="7">
    <source>
        <dbReference type="Proteomes" id="UP001285441"/>
    </source>
</evidence>
<dbReference type="PROSITE" id="PS51194">
    <property type="entry name" value="HELICASE_CTER"/>
    <property type="match status" value="1"/>
</dbReference>
<dbReference type="Pfam" id="PF00176">
    <property type="entry name" value="SNF2-rel_dom"/>
    <property type="match status" value="1"/>
</dbReference>
<dbReference type="Proteomes" id="UP001285441">
    <property type="component" value="Unassembled WGS sequence"/>
</dbReference>
<feature type="domain" description="Helicase ATP-binding" evidence="4">
    <location>
        <begin position="180"/>
        <end position="363"/>
    </location>
</feature>
<dbReference type="InterPro" id="IPR027417">
    <property type="entry name" value="P-loop_NTPase"/>
</dbReference>
<keyword evidence="7" id="KW-1185">Reference proteome</keyword>
<dbReference type="InterPro" id="IPR014001">
    <property type="entry name" value="Helicase_ATP-bd"/>
</dbReference>
<dbReference type="GO" id="GO:0016787">
    <property type="term" value="F:hydrolase activity"/>
    <property type="evidence" value="ECO:0007669"/>
    <property type="project" value="UniProtKB-KW"/>
</dbReference>
<evidence type="ECO:0000256" key="2">
    <source>
        <dbReference type="ARBA" id="ARBA00022801"/>
    </source>
</evidence>
<dbReference type="SMART" id="SM00487">
    <property type="entry name" value="DEXDc"/>
    <property type="match status" value="1"/>
</dbReference>
<name>A0AAE0P877_9PEZI</name>
<dbReference type="InterPro" id="IPR049730">
    <property type="entry name" value="SNF2/RAD54-like_C"/>
</dbReference>
<reference evidence="6" key="2">
    <citation type="submission" date="2023-06" db="EMBL/GenBank/DDBJ databases">
        <authorList>
            <consortium name="Lawrence Berkeley National Laboratory"/>
            <person name="Haridas S."/>
            <person name="Hensen N."/>
            <person name="Bonometti L."/>
            <person name="Westerberg I."/>
            <person name="Brannstrom I.O."/>
            <person name="Guillou S."/>
            <person name="Cros-Aarteil S."/>
            <person name="Calhoun S."/>
            <person name="Kuo A."/>
            <person name="Mondo S."/>
            <person name="Pangilinan J."/>
            <person name="Riley R."/>
            <person name="LaButti K."/>
            <person name="Andreopoulos B."/>
            <person name="Lipzen A."/>
            <person name="Chen C."/>
            <person name="Yanf M."/>
            <person name="Daum C."/>
            <person name="Ng V."/>
            <person name="Clum A."/>
            <person name="Steindorff A."/>
            <person name="Ohm R."/>
            <person name="Martin F."/>
            <person name="Silar P."/>
            <person name="Natvig D."/>
            <person name="Lalanne C."/>
            <person name="Gautier V."/>
            <person name="Ament-velasquez S.L."/>
            <person name="Kruys A."/>
            <person name="Hutchinson M.I."/>
            <person name="Powell A.J."/>
            <person name="Barry K."/>
            <person name="Miller A.N."/>
            <person name="Grigoriev I.V."/>
            <person name="Debuchy R."/>
            <person name="Gladieux P."/>
            <person name="Thoren M.H."/>
            <person name="Johannesson H."/>
        </authorList>
    </citation>
    <scope>NUCLEOTIDE SEQUENCE</scope>
    <source>
        <strain evidence="6">CBS 232.78</strain>
    </source>
</reference>
<dbReference type="GO" id="GO:0008094">
    <property type="term" value="F:ATP-dependent activity, acting on DNA"/>
    <property type="evidence" value="ECO:0007669"/>
    <property type="project" value="TreeGrafter"/>
</dbReference>
<sequence length="724" mass="80331">MCYGAVLNVWRRGNIYSLSDNDQGSGTEFAMLDLATSLLLAALQPFAGLSYMAVLPLSSIRGNFQDSKRKTKTVIDISVNIYGPLHLVDDVGDALSGVSRVFQHPVSIEANTPYLNPHYFYPDNIKSDMRHLAVSQHINLALDSLSETGESDDSISRDQAEIAEKVNAHMISCTLKSLRSDSVHSGLGGIIGDVMGLGKTVTMLSAVFLVGTITHHAKRWWSYPHAVSLLNLHEILIYPTNNVLEVLDVWDAEIRGRFEPLAFRVKHFHGDARAKRPEELLDHDVILTTYHTVAADFKRRRVLHDVIWLRVVLDEAHLIRSQSTELFKSVESLQSQRRWCLTGTPIQNSLDDLRSMMKFLRFQPFCTPSVFEKQIIAPICDDPEDDDSFKNLRPCFGDTGQTNSQETAAYRNILAECQASFDKIANAGEEKKRHGILFTTILNLRRLCNHGTISTNINTTTLLPGHHGSSPLLIAEDASCDFCVSLAKEALDTMGGLDECPQCGRYLQQVSQKSSKSPSPCPSSATLTRFNTSMVMDIDDEEAPATKATHSSKLAAVTDNLHGLCLQTDSKSIVFTSWRTTLDILANMLQARGIPALQIDGRVPLKGKTEVLARFSNDPTIRVLLMSIDTGAVGLTLTNANMVHIVEPQWNPSIEAQAIGRALRMGQTRPVTVFKYITEISVEKNIAELQKSKMRLAKLSSLDKERDNAEETLDNLMFIIDPNS</sequence>
<comment type="caution">
    <text evidence="6">The sequence shown here is derived from an EMBL/GenBank/DDBJ whole genome shotgun (WGS) entry which is preliminary data.</text>
</comment>
<proteinExistence type="predicted"/>
<organism evidence="6 7">
    <name type="scientific">Podospora didyma</name>
    <dbReference type="NCBI Taxonomy" id="330526"/>
    <lineage>
        <taxon>Eukaryota</taxon>
        <taxon>Fungi</taxon>
        <taxon>Dikarya</taxon>
        <taxon>Ascomycota</taxon>
        <taxon>Pezizomycotina</taxon>
        <taxon>Sordariomycetes</taxon>
        <taxon>Sordariomycetidae</taxon>
        <taxon>Sordariales</taxon>
        <taxon>Podosporaceae</taxon>
        <taxon>Podospora</taxon>
    </lineage>
</organism>
<dbReference type="EMBL" id="JAULSW010000001">
    <property type="protein sequence ID" value="KAK3395112.1"/>
    <property type="molecule type" value="Genomic_DNA"/>
</dbReference>
<dbReference type="PROSITE" id="PS51192">
    <property type="entry name" value="HELICASE_ATP_BIND_1"/>
    <property type="match status" value="1"/>
</dbReference>
<keyword evidence="2 6" id="KW-0378">Hydrolase</keyword>
<feature type="domain" description="Helicase C-terminal" evidence="5">
    <location>
        <begin position="560"/>
        <end position="705"/>
    </location>
</feature>